<dbReference type="OrthoDB" id="5007609at2"/>
<evidence type="ECO:0008006" key="3">
    <source>
        <dbReference type="Google" id="ProtNLM"/>
    </source>
</evidence>
<dbReference type="RefSeq" id="WP_129519163.1">
    <property type="nucleotide sequence ID" value="NZ_SDPN01000002.1"/>
</dbReference>
<proteinExistence type="predicted"/>
<gene>
    <name evidence="1" type="ORF">ESP51_01765</name>
</gene>
<dbReference type="Proteomes" id="UP000293865">
    <property type="component" value="Unassembled WGS sequence"/>
</dbReference>
<reference evidence="1 2" key="1">
    <citation type="submission" date="2019-01" db="EMBL/GenBank/DDBJ databases">
        <title>Agromyces.</title>
        <authorList>
            <person name="Li J."/>
        </authorList>
    </citation>
    <scope>NUCLEOTIDE SEQUENCE [LARGE SCALE GENOMIC DNA]</scope>
    <source>
        <strain evidence="1 2">DSM 15934</strain>
    </source>
</reference>
<accession>A0A4V1QYF5</accession>
<evidence type="ECO:0000313" key="2">
    <source>
        <dbReference type="Proteomes" id="UP000293865"/>
    </source>
</evidence>
<dbReference type="AlphaFoldDB" id="A0A4V1QYF5"/>
<evidence type="ECO:0000313" key="1">
    <source>
        <dbReference type="EMBL" id="RXZ72976.1"/>
    </source>
</evidence>
<comment type="caution">
    <text evidence="1">The sequence shown here is derived from an EMBL/GenBank/DDBJ whole genome shotgun (WGS) entry which is preliminary data.</text>
</comment>
<keyword evidence="2" id="KW-1185">Reference proteome</keyword>
<sequence length="71" mass="7645">MEVIELRQTRQLAVGDTLVNAFGHAFEVTKVSPVGRGIRVQYVTGDGVIGRFTAAPEAVSRVRVDSMSQVA</sequence>
<name>A0A4V1QYF5_9MICO</name>
<protein>
    <recommendedName>
        <fullName evidence="3">DUF1918 domain-containing protein</fullName>
    </recommendedName>
</protein>
<organism evidence="1 2">
    <name type="scientific">Agromyces albus</name>
    <dbReference type="NCBI Taxonomy" id="205332"/>
    <lineage>
        <taxon>Bacteria</taxon>
        <taxon>Bacillati</taxon>
        <taxon>Actinomycetota</taxon>
        <taxon>Actinomycetes</taxon>
        <taxon>Micrococcales</taxon>
        <taxon>Microbacteriaceae</taxon>
        <taxon>Agromyces</taxon>
    </lineage>
</organism>
<dbReference type="EMBL" id="SDPN01000002">
    <property type="protein sequence ID" value="RXZ72976.1"/>
    <property type="molecule type" value="Genomic_DNA"/>
</dbReference>